<protein>
    <submittedName>
        <fullName evidence="4">Muscle M-line assembly protein unc-89</fullName>
    </submittedName>
</protein>
<feature type="compositionally biased region" description="Acidic residues" evidence="1">
    <location>
        <begin position="183"/>
        <end position="193"/>
    </location>
</feature>
<evidence type="ECO:0000313" key="3">
    <source>
        <dbReference type="Proteomes" id="UP000267027"/>
    </source>
</evidence>
<feature type="compositionally biased region" description="Basic and acidic residues" evidence="1">
    <location>
        <begin position="51"/>
        <end position="64"/>
    </location>
</feature>
<feature type="compositionally biased region" description="Basic and acidic residues" evidence="1">
    <location>
        <begin position="91"/>
        <end position="102"/>
    </location>
</feature>
<dbReference type="Proteomes" id="UP000267027">
    <property type="component" value="Unassembled WGS sequence"/>
</dbReference>
<feature type="compositionally biased region" description="Basic and acidic residues" evidence="1">
    <location>
        <begin position="419"/>
        <end position="429"/>
    </location>
</feature>
<dbReference type="WBParaSite" id="ACOC_0001324201-mRNA-1">
    <property type="protein sequence ID" value="ACOC_0001324201-mRNA-1"/>
    <property type="gene ID" value="ACOC_0001324201"/>
</dbReference>
<accession>A0A0R3Q2E4</accession>
<dbReference type="AlphaFoldDB" id="A0A0R3Q2E4"/>
<evidence type="ECO:0000313" key="2">
    <source>
        <dbReference type="EMBL" id="VDM64828.1"/>
    </source>
</evidence>
<feature type="compositionally biased region" description="Basic residues" evidence="1">
    <location>
        <begin position="164"/>
        <end position="178"/>
    </location>
</feature>
<feature type="compositionally biased region" description="Basic and acidic residues" evidence="1">
    <location>
        <begin position="229"/>
        <end position="245"/>
    </location>
</feature>
<feature type="region of interest" description="Disordered" evidence="1">
    <location>
        <begin position="29"/>
        <end position="429"/>
    </location>
</feature>
<proteinExistence type="predicted"/>
<dbReference type="OrthoDB" id="5850993at2759"/>
<feature type="compositionally biased region" description="Basic and acidic residues" evidence="1">
    <location>
        <begin position="365"/>
        <end position="391"/>
    </location>
</feature>
<reference evidence="2 3" key="2">
    <citation type="submission" date="2018-11" db="EMBL/GenBank/DDBJ databases">
        <authorList>
            <consortium name="Pathogen Informatics"/>
        </authorList>
    </citation>
    <scope>NUCLEOTIDE SEQUENCE [LARGE SCALE GENOMIC DNA]</scope>
    <source>
        <strain evidence="2 3">Costa Rica</strain>
    </source>
</reference>
<feature type="compositionally biased region" description="Basic and acidic residues" evidence="1">
    <location>
        <begin position="289"/>
        <end position="320"/>
    </location>
</feature>
<gene>
    <name evidence="2" type="ORF">ACOC_LOCUS13243</name>
</gene>
<reference evidence="4" key="1">
    <citation type="submission" date="2017-02" db="UniProtKB">
        <authorList>
            <consortium name="WormBaseParasite"/>
        </authorList>
    </citation>
    <scope>IDENTIFICATION</scope>
</reference>
<feature type="compositionally biased region" description="Basic and acidic residues" evidence="1">
    <location>
        <begin position="124"/>
        <end position="143"/>
    </location>
</feature>
<feature type="compositionally biased region" description="Basic and acidic residues" evidence="1">
    <location>
        <begin position="255"/>
        <end position="280"/>
    </location>
</feature>
<feature type="compositionally biased region" description="Basic and acidic residues" evidence="1">
    <location>
        <begin position="29"/>
        <end position="38"/>
    </location>
</feature>
<organism evidence="4">
    <name type="scientific">Angiostrongylus costaricensis</name>
    <name type="common">Nematode worm</name>
    <dbReference type="NCBI Taxonomy" id="334426"/>
    <lineage>
        <taxon>Eukaryota</taxon>
        <taxon>Metazoa</taxon>
        <taxon>Ecdysozoa</taxon>
        <taxon>Nematoda</taxon>
        <taxon>Chromadorea</taxon>
        <taxon>Rhabditida</taxon>
        <taxon>Rhabditina</taxon>
        <taxon>Rhabditomorpha</taxon>
        <taxon>Strongyloidea</taxon>
        <taxon>Metastrongylidae</taxon>
        <taxon>Angiostrongylus</taxon>
    </lineage>
</organism>
<keyword evidence="3" id="KW-1185">Reference proteome</keyword>
<name>A0A0R3Q2E4_ANGCS</name>
<evidence type="ECO:0000256" key="1">
    <source>
        <dbReference type="SAM" id="MobiDB-lite"/>
    </source>
</evidence>
<evidence type="ECO:0000313" key="4">
    <source>
        <dbReference type="WBParaSite" id="ACOC_0001324201-mRNA-1"/>
    </source>
</evidence>
<feature type="compositionally biased region" description="Basic and acidic residues" evidence="1">
    <location>
        <begin position="330"/>
        <end position="355"/>
    </location>
</feature>
<sequence length="429" mass="48210">MVGSCRRIITITNVSNPLITQENFLLKYRDTKKPKETRPALGTANSALDTPDSKTSRKDPEQYPRKNKPAAVTKLFDRDEPNSPCPSISNDVHRENRNDEKPGSSSSLPLEKRDPKRINGAVKKTSDMHDPKKKTYNERDLKAPKQSITEPCTDEPAKKEQPHRTPHKNPRANWRQKTKPTVSEEELSAEEVESLQHEDLKQTRKRPKLEKVPINDEPSQARRAPSIEPNDKKSAKIKPSDEGRETYPATPLGKKKPDPPKEEELSGDEIIKSTPKDPKSAFKKPQQIKRPDEPPPTKKPATDSDKKSIPKVKLPDDKPEAQATIQLVKKKPDIAKEKKLPADEASKPTVRDSKQAFKKPQPSKTPDEPTSKKKPATEPDKKNIPKVKLPDDEPEAQITIPLGKKKPQAAEEEELPADEISKPTPKDPK</sequence>
<dbReference type="EMBL" id="UYYA01005666">
    <property type="protein sequence ID" value="VDM64828.1"/>
    <property type="molecule type" value="Genomic_DNA"/>
</dbReference>